<feature type="domain" description="Hydroxymethylglutaryl-coenzyme A synthase N-terminal" evidence="12">
    <location>
        <begin position="8"/>
        <end position="179"/>
    </location>
</feature>
<dbReference type="Gene3D" id="3.40.47.10">
    <property type="match status" value="1"/>
</dbReference>
<dbReference type="InterPro" id="IPR010122">
    <property type="entry name" value="HMG_CoA_synthase_euk"/>
</dbReference>
<keyword evidence="11" id="KW-1207">Sterol metabolism</keyword>
<dbReference type="GO" id="GO:0016126">
    <property type="term" value="P:sterol biosynthetic process"/>
    <property type="evidence" value="ECO:0007669"/>
    <property type="project" value="UniProtKB-KW"/>
</dbReference>
<feature type="binding site" evidence="10">
    <location>
        <position position="160"/>
    </location>
    <ligand>
        <name>CoA</name>
        <dbReference type="ChEBI" id="CHEBI:57287"/>
    </ligand>
</feature>
<dbReference type="AlphaFoldDB" id="A0A7E4UUM2"/>
<comment type="similarity">
    <text evidence="2 11">Belongs to the thiolase-like superfamily. HMG-CoA synthase family.</text>
</comment>
<dbReference type="FunFam" id="3.40.47.10:FF:000008">
    <property type="entry name" value="3-hydroxy-3-methylglutaryl coenzyme A synthase"/>
    <property type="match status" value="1"/>
</dbReference>
<sequence length="464" mass="51453">MATPVLPPTAIGIKAIQFYYPKNFVAQVDLEKFDGIAPGKYTAGLGQIEMGFCYDNEDVTSLALTVTHSLLEVYKIDPKSIGYLCVGTETLTDKSKSVKTSLMDLFGDNTDIEGVDVKNACFGGTQALFNAVDWVTANWQFQERLAIAVMADIAIYEPGNARCTGGAGAIAVLVGPDAPLVIERGFRSCHMANSWDFYKPIGGEASEYPKVNGSLSVKSYLEAVDKCYNLYNQKVIKQINEGRDTNAFTAILFHCPFYKIVQKAFGRLIYADHRRGGDSWLTNTDEFEPFREYSDEKTYTDRDFNTAALQVSKPYFVQKVEPNMTLNQRIGNMYTPSVYAQLVTFLAKFDPIAATPQRLLIFSYGSGLASAMFSIEISDAENSELAKMKEVASGAVHRLEDRIQHSPEAYAEVMANREKLTNSDVPVIPSSSQNGISSHLFPGTYYLTNIDVNRVRSYARIPLH</sequence>
<dbReference type="GO" id="GO:0010142">
    <property type="term" value="P:farnesyl diphosphate biosynthetic process, mevalonate pathway"/>
    <property type="evidence" value="ECO:0007669"/>
    <property type="project" value="InterPro"/>
</dbReference>
<dbReference type="Proteomes" id="UP000492821">
    <property type="component" value="Unassembled WGS sequence"/>
</dbReference>
<evidence type="ECO:0000259" key="12">
    <source>
        <dbReference type="Pfam" id="PF01154"/>
    </source>
</evidence>
<evidence type="ECO:0000259" key="13">
    <source>
        <dbReference type="Pfam" id="PF08540"/>
    </source>
</evidence>
<organism evidence="14 15">
    <name type="scientific">Panagrellus redivivus</name>
    <name type="common">Microworm</name>
    <dbReference type="NCBI Taxonomy" id="6233"/>
    <lineage>
        <taxon>Eukaryota</taxon>
        <taxon>Metazoa</taxon>
        <taxon>Ecdysozoa</taxon>
        <taxon>Nematoda</taxon>
        <taxon>Chromadorea</taxon>
        <taxon>Rhabditida</taxon>
        <taxon>Tylenchina</taxon>
        <taxon>Panagrolaimomorpha</taxon>
        <taxon>Panagrolaimoidea</taxon>
        <taxon>Panagrolaimidae</taxon>
        <taxon>Panagrellus</taxon>
    </lineage>
</organism>
<evidence type="ECO:0000313" key="14">
    <source>
        <dbReference type="Proteomes" id="UP000492821"/>
    </source>
</evidence>
<dbReference type="SUPFAM" id="SSF53901">
    <property type="entry name" value="Thiolase-like"/>
    <property type="match status" value="2"/>
</dbReference>
<dbReference type="EC" id="2.3.3.10" evidence="3 11"/>
<dbReference type="UniPathway" id="UPA00058">
    <property type="reaction ID" value="UER00102"/>
</dbReference>
<feature type="binding site" evidence="10">
    <location>
        <position position="259"/>
    </location>
    <ligand>
        <name>CoA</name>
        <dbReference type="ChEBI" id="CHEBI:57287"/>
    </ligand>
</feature>
<dbReference type="InterPro" id="IPR013746">
    <property type="entry name" value="HMG_CoA_synt_C_dom"/>
</dbReference>
<feature type="domain" description="Hydroxymethylglutaryl-coenzyme A synthase C-terminal" evidence="13">
    <location>
        <begin position="180"/>
        <end position="460"/>
    </location>
</feature>
<feature type="active site" description="Acyl-thioester intermediate" evidence="9">
    <location>
        <position position="121"/>
    </location>
</feature>
<dbReference type="CDD" id="cd00827">
    <property type="entry name" value="init_cond_enzymes"/>
    <property type="match status" value="1"/>
</dbReference>
<proteinExistence type="inferred from homology"/>
<evidence type="ECO:0000256" key="5">
    <source>
        <dbReference type="ARBA" id="ARBA00022955"/>
    </source>
</evidence>
<dbReference type="InterPro" id="IPR000590">
    <property type="entry name" value="HMG_CoA_synt_AS"/>
</dbReference>
<evidence type="ECO:0000313" key="15">
    <source>
        <dbReference type="WBParaSite" id="Pan_g12586.t1"/>
    </source>
</evidence>
<accession>A0A7E4UUM2</accession>
<evidence type="ECO:0000256" key="9">
    <source>
        <dbReference type="PIRSR" id="PIRSR610122-1"/>
    </source>
</evidence>
<reference evidence="14" key="1">
    <citation type="journal article" date="2013" name="Genetics">
        <title>The draft genome and transcriptome of Panagrellus redivivus are shaped by the harsh demands of a free-living lifestyle.</title>
        <authorList>
            <person name="Srinivasan J."/>
            <person name="Dillman A.R."/>
            <person name="Macchietto M.G."/>
            <person name="Heikkinen L."/>
            <person name="Lakso M."/>
            <person name="Fracchia K.M."/>
            <person name="Antoshechkin I."/>
            <person name="Mortazavi A."/>
            <person name="Wong G."/>
            <person name="Sternberg P.W."/>
        </authorList>
    </citation>
    <scope>NUCLEOTIDE SEQUENCE [LARGE SCALE GENOMIC DNA]</scope>
    <source>
        <strain evidence="14">MT8872</strain>
    </source>
</reference>
<dbReference type="PANTHER" id="PTHR43323:SF2">
    <property type="entry name" value="HYDROXYMETHYLGLUTARYL-COA SYNTHASE"/>
    <property type="match status" value="1"/>
</dbReference>
<keyword evidence="14" id="KW-1185">Reference proteome</keyword>
<dbReference type="WBParaSite" id="Pan_g12586.t1">
    <property type="protein sequence ID" value="Pan_g12586.t1"/>
    <property type="gene ID" value="Pan_g12586"/>
</dbReference>
<evidence type="ECO:0000256" key="11">
    <source>
        <dbReference type="RuleBase" id="RU364071"/>
    </source>
</evidence>
<feature type="active site" description="Proton donor/acceptor" evidence="9">
    <location>
        <position position="254"/>
    </location>
</feature>
<feature type="binding site" evidence="10">
    <location>
        <position position="216"/>
    </location>
    <ligand>
        <name>CoA</name>
        <dbReference type="ChEBI" id="CHEBI:57287"/>
    </ligand>
</feature>
<dbReference type="PROSITE" id="PS01226">
    <property type="entry name" value="HMG_COA_SYNTHASE"/>
    <property type="match status" value="1"/>
</dbReference>
<dbReference type="PANTHER" id="PTHR43323">
    <property type="entry name" value="3-HYDROXY-3-METHYLGLUTARYL COENZYME A SYNTHASE"/>
    <property type="match status" value="1"/>
</dbReference>
<comment type="function">
    <text evidence="8">This enzyme condenses acetyl-CoA with acetoacetyl-CoA to form HMG-CoA, which is the substrate for HMG-CoA reductase.</text>
</comment>
<comment type="function">
    <text evidence="11">Catalyzes the condensation of acetyl-CoA with acetoacetyl-CoA to form HMG-CoA.</text>
</comment>
<evidence type="ECO:0000256" key="4">
    <source>
        <dbReference type="ARBA" id="ARBA00022679"/>
    </source>
</evidence>
<comment type="pathway">
    <text evidence="1 11">Metabolic intermediate biosynthesis; (R)-mevalonate biosynthesis; (R)-mevalonate from acetyl-CoA: step 2/3.</text>
</comment>
<feature type="binding site" evidence="10">
    <location>
        <position position="263"/>
    </location>
    <ligand>
        <name>CoA</name>
        <dbReference type="ChEBI" id="CHEBI:57287"/>
    </ligand>
</feature>
<protein>
    <recommendedName>
        <fullName evidence="3 11">Hydroxymethylglutaryl-CoA synthase</fullName>
        <shortName evidence="11">HMG-CoA synthase</shortName>
        <ecNumber evidence="3 11">2.3.3.10</ecNumber>
    </recommendedName>
    <alternativeName>
        <fullName evidence="11">3-hydroxy-3-methylglutaryl coenzyme A synthase</fullName>
    </alternativeName>
</protein>
<evidence type="ECO:0000256" key="2">
    <source>
        <dbReference type="ARBA" id="ARBA00007061"/>
    </source>
</evidence>
<comment type="catalytic activity">
    <reaction evidence="7">
        <text>acetoacetyl-CoA + acetyl-CoA + H2O = (3S)-3-hydroxy-3-methylglutaryl-CoA + CoA + H(+)</text>
        <dbReference type="Rhea" id="RHEA:10188"/>
        <dbReference type="ChEBI" id="CHEBI:15377"/>
        <dbReference type="ChEBI" id="CHEBI:15378"/>
        <dbReference type="ChEBI" id="CHEBI:43074"/>
        <dbReference type="ChEBI" id="CHEBI:57286"/>
        <dbReference type="ChEBI" id="CHEBI:57287"/>
        <dbReference type="ChEBI" id="CHEBI:57288"/>
        <dbReference type="EC" id="2.3.3.10"/>
    </reaction>
    <physiologicalReaction direction="left-to-right" evidence="7">
        <dbReference type="Rhea" id="RHEA:10189"/>
    </physiologicalReaction>
</comment>
<keyword evidence="11" id="KW-0753">Steroid metabolism</keyword>
<dbReference type="GO" id="GO:0004421">
    <property type="term" value="F:hydroxymethylglutaryl-CoA synthase activity"/>
    <property type="evidence" value="ECO:0007669"/>
    <property type="project" value="UniProtKB-EC"/>
</dbReference>
<feature type="active site" description="Proton donor/acceptor" evidence="9">
    <location>
        <position position="89"/>
    </location>
</feature>
<dbReference type="Pfam" id="PF01154">
    <property type="entry name" value="HMG_CoA_synt_N"/>
    <property type="match status" value="1"/>
</dbReference>
<dbReference type="GO" id="GO:0006084">
    <property type="term" value="P:acetyl-CoA metabolic process"/>
    <property type="evidence" value="ECO:0007669"/>
    <property type="project" value="InterPro"/>
</dbReference>
<keyword evidence="6 11" id="KW-0756">Sterol biosynthesis</keyword>
<evidence type="ECO:0000256" key="1">
    <source>
        <dbReference type="ARBA" id="ARBA00005218"/>
    </source>
</evidence>
<evidence type="ECO:0000256" key="10">
    <source>
        <dbReference type="PIRSR" id="PIRSR610122-2"/>
    </source>
</evidence>
<dbReference type="Pfam" id="PF08540">
    <property type="entry name" value="HMG_CoA_synt_C"/>
    <property type="match status" value="1"/>
</dbReference>
<evidence type="ECO:0000256" key="7">
    <source>
        <dbReference type="ARBA" id="ARBA00049887"/>
    </source>
</evidence>
<name>A0A7E4UUM2_PANRE</name>
<evidence type="ECO:0000256" key="6">
    <source>
        <dbReference type="ARBA" id="ARBA00023011"/>
    </source>
</evidence>
<evidence type="ECO:0000256" key="3">
    <source>
        <dbReference type="ARBA" id="ARBA00012978"/>
    </source>
</evidence>
<dbReference type="NCBIfam" id="TIGR01833">
    <property type="entry name" value="HMG-CoA-S_euk"/>
    <property type="match status" value="1"/>
</dbReference>
<dbReference type="InterPro" id="IPR013528">
    <property type="entry name" value="HMG_CoA_synth_N"/>
</dbReference>
<keyword evidence="4 11" id="KW-0808">Transferase</keyword>
<evidence type="ECO:0000256" key="8">
    <source>
        <dbReference type="ARBA" id="ARBA00056639"/>
    </source>
</evidence>
<keyword evidence="11" id="KW-0443">Lipid metabolism</keyword>
<keyword evidence="11" id="KW-0444">Lipid biosynthesis</keyword>
<reference evidence="15" key="2">
    <citation type="submission" date="2020-10" db="UniProtKB">
        <authorList>
            <consortium name="WormBaseParasite"/>
        </authorList>
    </citation>
    <scope>IDENTIFICATION</scope>
</reference>
<dbReference type="InterPro" id="IPR016039">
    <property type="entry name" value="Thiolase-like"/>
</dbReference>
<keyword evidence="5 11" id="KW-0752">Steroid biosynthesis</keyword>